<accession>D7FVV2</accession>
<dbReference type="OMA" id="HAYHFRP"/>
<reference evidence="1 2" key="1">
    <citation type="journal article" date="2010" name="Nature">
        <title>The Ectocarpus genome and the independent evolution of multicellularity in brown algae.</title>
        <authorList>
            <person name="Cock J.M."/>
            <person name="Sterck L."/>
            <person name="Rouze P."/>
            <person name="Scornet D."/>
            <person name="Allen A.E."/>
            <person name="Amoutzias G."/>
            <person name="Anthouard V."/>
            <person name="Artiguenave F."/>
            <person name="Aury J.M."/>
            <person name="Badger J.H."/>
            <person name="Beszteri B."/>
            <person name="Billiau K."/>
            <person name="Bonnet E."/>
            <person name="Bothwell J.H."/>
            <person name="Bowler C."/>
            <person name="Boyen C."/>
            <person name="Brownlee C."/>
            <person name="Carrano C.J."/>
            <person name="Charrier B."/>
            <person name="Cho G.Y."/>
            <person name="Coelho S.M."/>
            <person name="Collen J."/>
            <person name="Corre E."/>
            <person name="Da Silva C."/>
            <person name="Delage L."/>
            <person name="Delaroque N."/>
            <person name="Dittami S.M."/>
            <person name="Doulbeau S."/>
            <person name="Elias M."/>
            <person name="Farnham G."/>
            <person name="Gachon C.M."/>
            <person name="Gschloessl B."/>
            <person name="Heesch S."/>
            <person name="Jabbari K."/>
            <person name="Jubin C."/>
            <person name="Kawai H."/>
            <person name="Kimura K."/>
            <person name="Kloareg B."/>
            <person name="Kupper F.C."/>
            <person name="Lang D."/>
            <person name="Le Bail A."/>
            <person name="Leblanc C."/>
            <person name="Lerouge P."/>
            <person name="Lohr M."/>
            <person name="Lopez P.J."/>
            <person name="Martens C."/>
            <person name="Maumus F."/>
            <person name="Michel G."/>
            <person name="Miranda-Saavedra D."/>
            <person name="Morales J."/>
            <person name="Moreau H."/>
            <person name="Motomura T."/>
            <person name="Nagasato C."/>
            <person name="Napoli C.A."/>
            <person name="Nelson D.R."/>
            <person name="Nyvall-Collen P."/>
            <person name="Peters A.F."/>
            <person name="Pommier C."/>
            <person name="Potin P."/>
            <person name="Poulain J."/>
            <person name="Quesneville H."/>
            <person name="Read B."/>
            <person name="Rensing S.A."/>
            <person name="Ritter A."/>
            <person name="Rousvoal S."/>
            <person name="Samanta M."/>
            <person name="Samson G."/>
            <person name="Schroeder D.C."/>
            <person name="Segurens B."/>
            <person name="Strittmatter M."/>
            <person name="Tonon T."/>
            <person name="Tregear J.W."/>
            <person name="Valentin K."/>
            <person name="von Dassow P."/>
            <person name="Yamagishi T."/>
            <person name="Van de Peer Y."/>
            <person name="Wincker P."/>
        </authorList>
    </citation>
    <scope>NUCLEOTIDE SEQUENCE [LARGE SCALE GENOMIC DNA]</scope>
    <source>
        <strain evidence="2">Ec32 / CCAP1310/4</strain>
    </source>
</reference>
<evidence type="ECO:0000313" key="1">
    <source>
        <dbReference type="EMBL" id="CBJ25472.1"/>
    </source>
</evidence>
<dbReference type="InParanoid" id="D7FVV2"/>
<keyword evidence="2" id="KW-1185">Reference proteome</keyword>
<dbReference type="EMBL" id="FN648486">
    <property type="protein sequence ID" value="CBJ25472.1"/>
    <property type="molecule type" value="Genomic_DNA"/>
</dbReference>
<evidence type="ECO:0000313" key="2">
    <source>
        <dbReference type="Proteomes" id="UP000002630"/>
    </source>
</evidence>
<organism evidence="1 2">
    <name type="scientific">Ectocarpus siliculosus</name>
    <name type="common">Brown alga</name>
    <name type="synonym">Conferva siliculosa</name>
    <dbReference type="NCBI Taxonomy" id="2880"/>
    <lineage>
        <taxon>Eukaryota</taxon>
        <taxon>Sar</taxon>
        <taxon>Stramenopiles</taxon>
        <taxon>Ochrophyta</taxon>
        <taxon>PX clade</taxon>
        <taxon>Phaeophyceae</taxon>
        <taxon>Ectocarpales</taxon>
        <taxon>Ectocarpaceae</taxon>
        <taxon>Ectocarpus</taxon>
    </lineage>
</organism>
<protein>
    <submittedName>
        <fullName evidence="1">Uncharacterized protein</fullName>
    </submittedName>
</protein>
<name>D7FVV2_ECTSI</name>
<gene>
    <name evidence="1" type="ORF">Esi_0003_0047</name>
</gene>
<dbReference type="AlphaFoldDB" id="D7FVV2"/>
<dbReference type="OrthoDB" id="202789at2759"/>
<dbReference type="Proteomes" id="UP000002630">
    <property type="component" value="Linkage Group LG02"/>
</dbReference>
<sequence>MSMKQQGTPLRSRIERAAVAAAVATSVVILSTASVPAALAEELPPGTNPFTSICMGFGCGEFQGLDYPGAPAPTDEDSITFKSFLQSLDKGLVTKVDFLAGGDKAYAFVKPDAAGEATRIRVGEGYPDEQGNSWSSPLWVVRALNDRNVPYHFEYNLGKGRATQTVAK</sequence>
<dbReference type="eggNOG" id="ENOG502SD0Y">
    <property type="taxonomic scope" value="Eukaryota"/>
</dbReference>
<dbReference type="EMBL" id="FN649727">
    <property type="protein sequence ID" value="CBJ25472.1"/>
    <property type="molecule type" value="Genomic_DNA"/>
</dbReference>
<proteinExistence type="predicted"/>